<feature type="compositionally biased region" description="Low complexity" evidence="1">
    <location>
        <begin position="544"/>
        <end position="557"/>
    </location>
</feature>
<dbReference type="Pfam" id="PF24681">
    <property type="entry name" value="Kelch_KLHDC2_KLHL20_DRC7"/>
    <property type="match status" value="1"/>
</dbReference>
<dbReference type="InterPro" id="IPR015915">
    <property type="entry name" value="Kelch-typ_b-propeller"/>
</dbReference>
<dbReference type="AlphaFoldDB" id="A0A5B8MX49"/>
<feature type="compositionally biased region" description="Basic and acidic residues" evidence="1">
    <location>
        <begin position="110"/>
        <end position="122"/>
    </location>
</feature>
<protein>
    <recommendedName>
        <fullName evidence="2">F-box domain-containing protein</fullName>
    </recommendedName>
</protein>
<feature type="compositionally biased region" description="Basic residues" evidence="1">
    <location>
        <begin position="731"/>
        <end position="742"/>
    </location>
</feature>
<dbReference type="InterPro" id="IPR011043">
    <property type="entry name" value="Gal_Oxase/kelch_b-propeller"/>
</dbReference>
<dbReference type="STRING" id="1764295.A0A5B8MX49"/>
<proteinExistence type="predicted"/>
<evidence type="ECO:0000256" key="1">
    <source>
        <dbReference type="SAM" id="MobiDB-lite"/>
    </source>
</evidence>
<accession>A0A5B8MX49</accession>
<feature type="region of interest" description="Disordered" evidence="1">
    <location>
        <begin position="1"/>
        <end position="147"/>
    </location>
</feature>
<dbReference type="Gene3D" id="2.120.10.80">
    <property type="entry name" value="Kelch-type beta propeller"/>
    <property type="match status" value="4"/>
</dbReference>
<feature type="compositionally biased region" description="Basic and acidic residues" evidence="1">
    <location>
        <begin position="1"/>
        <end position="10"/>
    </location>
</feature>
<dbReference type="CDD" id="cd09917">
    <property type="entry name" value="F-box_SF"/>
    <property type="match status" value="1"/>
</dbReference>
<name>A0A5B8MX49_9CHLO</name>
<feature type="region of interest" description="Disordered" evidence="1">
    <location>
        <begin position="173"/>
        <end position="215"/>
    </location>
</feature>
<dbReference type="PANTHER" id="PTHR46175:SF5">
    <property type="entry name" value="ADAGIO PROTEIN 1"/>
    <property type="match status" value="1"/>
</dbReference>
<dbReference type="OrthoDB" id="447251at2759"/>
<feature type="compositionally biased region" description="Low complexity" evidence="1">
    <location>
        <begin position="125"/>
        <end position="136"/>
    </location>
</feature>
<feature type="compositionally biased region" description="Basic and acidic residues" evidence="1">
    <location>
        <begin position="74"/>
        <end position="89"/>
    </location>
</feature>
<dbReference type="Gene3D" id="1.20.1280.50">
    <property type="match status" value="1"/>
</dbReference>
<dbReference type="SUPFAM" id="SSF81383">
    <property type="entry name" value="F-box domain"/>
    <property type="match status" value="1"/>
</dbReference>
<feature type="compositionally biased region" description="Basic and acidic residues" evidence="1">
    <location>
        <begin position="533"/>
        <end position="543"/>
    </location>
</feature>
<evidence type="ECO:0000259" key="2">
    <source>
        <dbReference type="PROSITE" id="PS50181"/>
    </source>
</evidence>
<dbReference type="Proteomes" id="UP000316726">
    <property type="component" value="Chromosome 12"/>
</dbReference>
<gene>
    <name evidence="3" type="ORF">A3770_12p67730</name>
</gene>
<feature type="compositionally biased region" description="Low complexity" evidence="1">
    <location>
        <begin position="576"/>
        <end position="585"/>
    </location>
</feature>
<dbReference type="InterPro" id="IPR001810">
    <property type="entry name" value="F-box_dom"/>
</dbReference>
<dbReference type="PANTHER" id="PTHR46175">
    <property type="entry name" value="BACTERIOOPSIN TRANSCRIPTIONAL ACTIVATOR"/>
    <property type="match status" value="1"/>
</dbReference>
<dbReference type="SUPFAM" id="SSF50965">
    <property type="entry name" value="Galactose oxidase, central domain"/>
    <property type="match status" value="1"/>
</dbReference>
<dbReference type="Pfam" id="PF00646">
    <property type="entry name" value="F-box"/>
    <property type="match status" value="1"/>
</dbReference>
<feature type="compositionally biased region" description="Low complexity" evidence="1">
    <location>
        <begin position="181"/>
        <end position="190"/>
    </location>
</feature>
<reference evidence="3 4" key="1">
    <citation type="submission" date="2018-07" db="EMBL/GenBank/DDBJ databases">
        <title>The complete nuclear genome of the prasinophyte Chloropicon primus (CCMP1205).</title>
        <authorList>
            <person name="Pombert J.-F."/>
            <person name="Otis C."/>
            <person name="Turmel M."/>
            <person name="Lemieux C."/>
        </authorList>
    </citation>
    <scope>NUCLEOTIDE SEQUENCE [LARGE SCALE GENOMIC DNA]</scope>
    <source>
        <strain evidence="3 4">CCMP1205</strain>
    </source>
</reference>
<evidence type="ECO:0000313" key="3">
    <source>
        <dbReference type="EMBL" id="QDZ24255.1"/>
    </source>
</evidence>
<sequence length="856" mass="93393">MELRAEEERGFGPPPPLQDKNENEKENKGNNEKENEDKMLLGTRKRDADEATTSGEKKPAANPSSAFSPRSHHRQQEQDPRGDSRRKQADVVFSANQCSSKTTTARATTKKKEEEVRRHRDSCPAAARQGSGRASASGGGHHNPRSSSSVYIASLGCRRPYPTCCDLYYSSDKSDSDDLPEPALSLLSSSNQSARTTEQCRKRLGQDQAQAHNKSSKLMRTATAGAGAGTVAVAATLECLSEELLHKIVCHLDPKSVSSMRCTNRHFRQIVDREDGQVWREAMRNYCGDPCASHLCEKYLGKSPKGTSACGEARDLARKLVTLENLRWTKRTVGGKVEPTRCNFSSCAVGQKIVIFGGDHGQHALNDTYVLDLTEDRRDLTPSKSPGWKRLHMRRSPPGRFGHTIRALNDHMCVLFGGCGNNGLFNDCYLLDLNDKEPQWRQVVTHPKPAGEGPMMEAEEADDYLLGGRDYLQGGARAGEAPGEVNVPVERVWHAACMVQQSKLVVFGGCDNVGKLLDDMHILDLSPLLSSKGSREAGADGSKRGTPPSSGSSRPPTIQQHAEVAPEQQHQEGQQHRQQPPVQGVTSPDWREVAPPSQGPGVLKPSKGKKPALVDQLQLDNTAATTRVAAMRTTQHQEGEAEAGTLLRWRKVETGSGFKPPARIGHSLVVLQEEGTKVMVFGGIANVGPVRARDNSAFVIDIAAKEPKWVPVGRTPEAQHRNKQVSGAAPHQHHREHSRGRHGSSNLPLPSPRLDHVCWKLPGDRQIVFGGSASVFGKGSQSDHRGMFLLNGEAQDQGKLTASWTKIETSQAGCEGPQSAWNHCACVMDHGMKCVVLGGSKGQDWLVNELHELSIM</sequence>
<keyword evidence="4" id="KW-1185">Reference proteome</keyword>
<evidence type="ECO:0000313" key="4">
    <source>
        <dbReference type="Proteomes" id="UP000316726"/>
    </source>
</evidence>
<dbReference type="SMART" id="SM00256">
    <property type="entry name" value="FBOX"/>
    <property type="match status" value="1"/>
</dbReference>
<feature type="domain" description="F-box" evidence="2">
    <location>
        <begin position="234"/>
        <end position="282"/>
    </location>
</feature>
<organism evidence="3 4">
    <name type="scientific">Chloropicon primus</name>
    <dbReference type="NCBI Taxonomy" id="1764295"/>
    <lineage>
        <taxon>Eukaryota</taxon>
        <taxon>Viridiplantae</taxon>
        <taxon>Chlorophyta</taxon>
        <taxon>Chloropicophyceae</taxon>
        <taxon>Chloropicales</taxon>
        <taxon>Chloropicaceae</taxon>
        <taxon>Chloropicon</taxon>
    </lineage>
</organism>
<feature type="compositionally biased region" description="Basic and acidic residues" evidence="1">
    <location>
        <begin position="19"/>
        <end position="59"/>
    </location>
</feature>
<dbReference type="InterPro" id="IPR036047">
    <property type="entry name" value="F-box-like_dom_sf"/>
</dbReference>
<feature type="region of interest" description="Disordered" evidence="1">
    <location>
        <begin position="712"/>
        <end position="749"/>
    </location>
</feature>
<dbReference type="EMBL" id="CP031045">
    <property type="protein sequence ID" value="QDZ24255.1"/>
    <property type="molecule type" value="Genomic_DNA"/>
</dbReference>
<feature type="region of interest" description="Disordered" evidence="1">
    <location>
        <begin position="531"/>
        <end position="611"/>
    </location>
</feature>
<dbReference type="PROSITE" id="PS50181">
    <property type="entry name" value="FBOX"/>
    <property type="match status" value="1"/>
</dbReference>